<evidence type="ECO:0000313" key="8">
    <source>
        <dbReference type="EMBL" id="BCJ92457.1"/>
    </source>
</evidence>
<reference evidence="8 9" key="1">
    <citation type="journal article" date="2016" name="Int. J. Syst. Evol. Microbiol.">
        <title>Descriptions of Anaerotaenia torta gen. nov., sp. nov. and Anaerocolumna cellulosilytica gen. nov., sp. nov. isolated from a methanogenic reactor of cattle waste.</title>
        <authorList>
            <person name="Uek A."/>
            <person name="Ohtaki Y."/>
            <person name="Kaku N."/>
            <person name="Ueki K."/>
        </authorList>
    </citation>
    <scope>NUCLEOTIDE SEQUENCE [LARGE SCALE GENOMIC DNA]</scope>
    <source>
        <strain evidence="8 9">SN021</strain>
    </source>
</reference>
<keyword evidence="4" id="KW-0812">Transmembrane</keyword>
<evidence type="ECO:0000256" key="5">
    <source>
        <dbReference type="ARBA" id="ARBA00022801"/>
    </source>
</evidence>
<keyword evidence="1" id="KW-1003">Cell membrane</keyword>
<dbReference type="Proteomes" id="UP000515561">
    <property type="component" value="Chromosome"/>
</dbReference>
<keyword evidence="9" id="KW-1185">Reference proteome</keyword>
<evidence type="ECO:0000256" key="6">
    <source>
        <dbReference type="ARBA" id="ARBA00022989"/>
    </source>
</evidence>
<dbReference type="RefSeq" id="WP_184093121.1">
    <property type="nucleotide sequence ID" value="NZ_AP023367.1"/>
</dbReference>
<keyword evidence="7" id="KW-0472">Membrane</keyword>
<dbReference type="GO" id="GO:0016020">
    <property type="term" value="C:membrane"/>
    <property type="evidence" value="ECO:0007669"/>
    <property type="project" value="InterPro"/>
</dbReference>
<evidence type="ECO:0000256" key="4">
    <source>
        <dbReference type="ARBA" id="ARBA00022692"/>
    </source>
</evidence>
<dbReference type="GO" id="GO:0009372">
    <property type="term" value="P:quorum sensing"/>
    <property type="evidence" value="ECO:0007669"/>
    <property type="project" value="UniProtKB-KW"/>
</dbReference>
<dbReference type="Pfam" id="PF04647">
    <property type="entry name" value="AgrB"/>
    <property type="match status" value="1"/>
</dbReference>
<accession>A0A6S6QX17</accession>
<gene>
    <name evidence="8" type="primary">agrB_1</name>
    <name evidence="8" type="ORF">acsn021_00260</name>
</gene>
<dbReference type="KEGG" id="acel:acsn021_00260"/>
<keyword evidence="6" id="KW-1133">Transmembrane helix</keyword>
<evidence type="ECO:0000256" key="7">
    <source>
        <dbReference type="ARBA" id="ARBA00023136"/>
    </source>
</evidence>
<sequence>MANRFALRIADFLCRNNTIQHEDKEIYVYGFEILFSNIVNFILIMVMGLLLKQFHHALLFYIVFVVTRSYCGGYHASTYMKCNITFVGTFIVTVIASNMIYPTISFVYLIVFLAIYVGCVLEYAPIDNVHKRLTEEEKGRYRKISILISVFWTVTVFVLYFLSKHYATTLTLTLVMIAMLMLIEVNKKKESY</sequence>
<keyword evidence="3" id="KW-0645">Protease</keyword>
<evidence type="ECO:0000313" key="9">
    <source>
        <dbReference type="Proteomes" id="UP000515561"/>
    </source>
</evidence>
<dbReference type="AlphaFoldDB" id="A0A6S6QX17"/>
<organism evidence="8 9">
    <name type="scientific">Anaerocolumna cellulosilytica</name>
    <dbReference type="NCBI Taxonomy" id="433286"/>
    <lineage>
        <taxon>Bacteria</taxon>
        <taxon>Bacillati</taxon>
        <taxon>Bacillota</taxon>
        <taxon>Clostridia</taxon>
        <taxon>Lachnospirales</taxon>
        <taxon>Lachnospiraceae</taxon>
        <taxon>Anaerocolumna</taxon>
    </lineage>
</organism>
<proteinExistence type="predicted"/>
<evidence type="ECO:0000256" key="2">
    <source>
        <dbReference type="ARBA" id="ARBA00022654"/>
    </source>
</evidence>
<keyword evidence="5" id="KW-0378">Hydrolase</keyword>
<dbReference type="EMBL" id="AP023367">
    <property type="protein sequence ID" value="BCJ92457.1"/>
    <property type="molecule type" value="Genomic_DNA"/>
</dbReference>
<protein>
    <submittedName>
        <fullName evidence="8">Accessory gene regulator</fullName>
    </submittedName>
</protein>
<dbReference type="SMART" id="SM00793">
    <property type="entry name" value="AgrB"/>
    <property type="match status" value="1"/>
</dbReference>
<dbReference type="GO" id="GO:0006508">
    <property type="term" value="P:proteolysis"/>
    <property type="evidence" value="ECO:0007669"/>
    <property type="project" value="UniProtKB-KW"/>
</dbReference>
<name>A0A6S6QX17_9FIRM</name>
<keyword evidence="2" id="KW-0673">Quorum sensing</keyword>
<evidence type="ECO:0000256" key="3">
    <source>
        <dbReference type="ARBA" id="ARBA00022670"/>
    </source>
</evidence>
<dbReference type="GO" id="GO:0008233">
    <property type="term" value="F:peptidase activity"/>
    <property type="evidence" value="ECO:0007669"/>
    <property type="project" value="UniProtKB-KW"/>
</dbReference>
<dbReference type="InterPro" id="IPR006741">
    <property type="entry name" value="AgrB"/>
</dbReference>
<evidence type="ECO:0000256" key="1">
    <source>
        <dbReference type="ARBA" id="ARBA00022475"/>
    </source>
</evidence>